<gene>
    <name evidence="2" type="ORF">FDF74_01160</name>
</gene>
<dbReference type="EMBL" id="SXDP01000001">
    <property type="protein sequence ID" value="NEZ45815.1"/>
    <property type="molecule type" value="Genomic_DNA"/>
</dbReference>
<dbReference type="Proteomes" id="UP000473885">
    <property type="component" value="Unassembled WGS sequence"/>
</dbReference>
<dbReference type="PANTHER" id="PTHR30383">
    <property type="entry name" value="THIOESTERASE 1/PROTEASE 1/LYSOPHOSPHOLIPASE L1"/>
    <property type="match status" value="1"/>
</dbReference>
<organism evidence="2 3">
    <name type="scientific">Clostridium niameyense</name>
    <dbReference type="NCBI Taxonomy" id="1622073"/>
    <lineage>
        <taxon>Bacteria</taxon>
        <taxon>Bacillati</taxon>
        <taxon>Bacillota</taxon>
        <taxon>Clostridia</taxon>
        <taxon>Eubacteriales</taxon>
        <taxon>Clostridiaceae</taxon>
        <taxon>Clostridium</taxon>
    </lineage>
</organism>
<evidence type="ECO:0000259" key="1">
    <source>
        <dbReference type="Pfam" id="PF13472"/>
    </source>
</evidence>
<protein>
    <submittedName>
        <fullName evidence="2">Lipase</fullName>
    </submittedName>
</protein>
<reference evidence="2 3" key="1">
    <citation type="submission" date="2019-04" db="EMBL/GenBank/DDBJ databases">
        <title>Genome sequencing of Clostridium botulinum Groups I-IV and Clostridium butyricum.</title>
        <authorList>
            <person name="Brunt J."/>
            <person name="Van Vliet A.H.M."/>
            <person name="Stringer S.C."/>
            <person name="Carter A.T."/>
            <person name="Peck M.W."/>
        </authorList>
    </citation>
    <scope>NUCLEOTIDE SEQUENCE [LARGE SCALE GENOMIC DNA]</scope>
    <source>
        <strain evidence="2 3">IFR 18/094</strain>
    </source>
</reference>
<dbReference type="InterPro" id="IPR036514">
    <property type="entry name" value="SGNH_hydro_sf"/>
</dbReference>
<dbReference type="PANTHER" id="PTHR30383:SF5">
    <property type="entry name" value="SGNH HYDROLASE-TYPE ESTERASE DOMAIN-CONTAINING PROTEIN"/>
    <property type="match status" value="1"/>
</dbReference>
<dbReference type="AlphaFoldDB" id="A0A6M0R6L7"/>
<dbReference type="OrthoDB" id="9777593at2"/>
<dbReference type="SUPFAM" id="SSF52266">
    <property type="entry name" value="SGNH hydrolase"/>
    <property type="match status" value="1"/>
</dbReference>
<dbReference type="Gene3D" id="3.40.50.1110">
    <property type="entry name" value="SGNH hydrolase"/>
    <property type="match status" value="1"/>
</dbReference>
<feature type="domain" description="SGNH hydrolase-type esterase" evidence="1">
    <location>
        <begin position="5"/>
        <end position="180"/>
    </location>
</feature>
<evidence type="ECO:0000313" key="3">
    <source>
        <dbReference type="Proteomes" id="UP000473885"/>
    </source>
</evidence>
<dbReference type="RefSeq" id="WP_050606928.1">
    <property type="nucleotide sequence ID" value="NZ_CABKUB010000006.1"/>
</dbReference>
<comment type="caution">
    <text evidence="2">The sequence shown here is derived from an EMBL/GenBank/DDBJ whole genome shotgun (WGS) entry which is preliminary data.</text>
</comment>
<dbReference type="InterPro" id="IPR013830">
    <property type="entry name" value="SGNH_hydro"/>
</dbReference>
<keyword evidence="3" id="KW-1185">Reference proteome</keyword>
<dbReference type="GO" id="GO:0004622">
    <property type="term" value="F:phosphatidylcholine lysophospholipase activity"/>
    <property type="evidence" value="ECO:0007669"/>
    <property type="project" value="TreeGrafter"/>
</dbReference>
<evidence type="ECO:0000313" key="2">
    <source>
        <dbReference type="EMBL" id="NEZ45815.1"/>
    </source>
</evidence>
<sequence length="189" mass="21832">MKVICIGDSITVGYGVNTEYSWFELLKNSNDNIFINKGINGDTTFGILSRYHNDVILNNPTDVLILVGTNDFLLNRSLKNTMENLLLIINETLENNMNPIIGIPMKIETNPASKIWTTNLNYASVNNNLKQYRDFIINLCNEKNIKYIDFYTIFEEYTNKCTPEELFIDGIHPTELGHKIMFNEVLKYF</sequence>
<name>A0A6M0R6L7_9CLOT</name>
<proteinExistence type="predicted"/>
<accession>A0A6M0R6L7</accession>
<dbReference type="Pfam" id="PF13472">
    <property type="entry name" value="Lipase_GDSL_2"/>
    <property type="match status" value="1"/>
</dbReference>
<dbReference type="InterPro" id="IPR051532">
    <property type="entry name" value="Ester_Hydrolysis_Enzymes"/>
</dbReference>